<comment type="caution">
    <text evidence="9">The sequence shown here is derived from an EMBL/GenBank/DDBJ whole genome shotgun (WGS) entry which is preliminary data.</text>
</comment>
<dbReference type="InterPro" id="IPR006073">
    <property type="entry name" value="GTP-bd"/>
</dbReference>
<comment type="caution">
    <text evidence="7">Lacks conserved residue(s) required for the propagation of feature annotation.</text>
</comment>
<evidence type="ECO:0000256" key="3">
    <source>
        <dbReference type="ARBA" id="ARBA00022741"/>
    </source>
</evidence>
<dbReference type="EMBL" id="QGKU01000032">
    <property type="protein sequence ID" value="PWR02886.1"/>
    <property type="molecule type" value="Genomic_DNA"/>
</dbReference>
<comment type="subunit">
    <text evidence="7">Homodimer. Heterotetramer of two MnmE and two MnmG subunits.</text>
</comment>
<feature type="binding site" evidence="7">
    <location>
        <position position="247"/>
    </location>
    <ligand>
        <name>K(+)</name>
        <dbReference type="ChEBI" id="CHEBI:29103"/>
    </ligand>
</feature>
<reference evidence="9 10" key="1">
    <citation type="submission" date="2018-05" db="EMBL/GenBank/DDBJ databases">
        <title>Rhodobacteraceae gen. nov., sp. nov. isolated from sea water.</title>
        <authorList>
            <person name="Ren Y."/>
        </authorList>
    </citation>
    <scope>NUCLEOTIDE SEQUENCE [LARGE SCALE GENOMIC DNA]</scope>
    <source>
        <strain evidence="9 10">TG-679</strain>
    </source>
</reference>
<evidence type="ECO:0000256" key="6">
    <source>
        <dbReference type="ARBA" id="ARBA00023134"/>
    </source>
</evidence>
<evidence type="ECO:0000256" key="1">
    <source>
        <dbReference type="ARBA" id="ARBA00011043"/>
    </source>
</evidence>
<feature type="binding site" evidence="7">
    <location>
        <position position="223"/>
    </location>
    <ligand>
        <name>K(+)</name>
        <dbReference type="ChEBI" id="CHEBI:29103"/>
    </ligand>
</feature>
<dbReference type="InterPro" id="IPR005225">
    <property type="entry name" value="Small_GTP-bd"/>
</dbReference>
<dbReference type="Proteomes" id="UP000245680">
    <property type="component" value="Unassembled WGS sequence"/>
</dbReference>
<keyword evidence="3 7" id="KW-0547">Nucleotide-binding</keyword>
<dbReference type="InterPro" id="IPR027417">
    <property type="entry name" value="P-loop_NTPase"/>
</dbReference>
<dbReference type="SUPFAM" id="SSF116878">
    <property type="entry name" value="TrmE connector domain"/>
    <property type="match status" value="1"/>
</dbReference>
<evidence type="ECO:0000256" key="5">
    <source>
        <dbReference type="ARBA" id="ARBA00022958"/>
    </source>
</evidence>
<sequence>MDTIYALATAQGKAGVAVVRVSGPDAWKSALHLCGRVPAPRRASLCRLTDANDHLIDCALVLVFEKGASFTGEDCVEYHLHGSRAIVAAVLKALADLDDFRLAEPGEFTRRALENGCMDLTEVEGLADLIDAETEAQRRLAVRVFEGALGAKVARWREQLVHAMALLAVTIDFSDEDVPDDVTAEVATLMRSVQEDLQVELTGISAAERVRDGFEVAIIGPPNIGKSTLLNALAGRDAALISDIAGTTRDVIEVRMDLSGLPVTFLDTAGLRDTNDHVETLGIARALKRAEQADIRVFLTDGRVTDHFMPEPDDIVLRGKSDLTGGSAGISGKTGEGVSELLAQITATLQQKASQAGVATQERHRIAMKRANERLEHVLMLVEIGTEQTELLAEDLRQAVSALDALVGKVDVEDLLDSIFKNFCLGK</sequence>
<dbReference type="Pfam" id="PF01926">
    <property type="entry name" value="MMR_HSR1"/>
    <property type="match status" value="1"/>
</dbReference>
<comment type="function">
    <text evidence="7">Exhibits a very high intrinsic GTPase hydrolysis rate. Involved in the addition of a carboxymethylaminomethyl (cmnm) group at the wobble position (U34) of certain tRNAs, forming tRNA-cmnm(5)s(2)U34.</text>
</comment>
<keyword evidence="2 7" id="KW-0819">tRNA processing</keyword>
<evidence type="ECO:0000259" key="8">
    <source>
        <dbReference type="PROSITE" id="PS51709"/>
    </source>
</evidence>
<dbReference type="CDD" id="cd04164">
    <property type="entry name" value="trmE"/>
    <property type="match status" value="1"/>
</dbReference>
<comment type="subcellular location">
    <subcellularLocation>
        <location evidence="7">Cytoplasm</location>
    </subcellularLocation>
</comment>
<dbReference type="HAMAP" id="MF_00379">
    <property type="entry name" value="GTPase_MnmE"/>
    <property type="match status" value="1"/>
</dbReference>
<comment type="similarity">
    <text evidence="1 7">Belongs to the TRAFAC class TrmE-Era-EngA-EngB-Septin-like GTPase superfamily. TrmE GTPase family.</text>
</comment>
<dbReference type="InterPro" id="IPR027368">
    <property type="entry name" value="MnmE_dom2"/>
</dbReference>
<dbReference type="GO" id="GO:0005737">
    <property type="term" value="C:cytoplasm"/>
    <property type="evidence" value="ECO:0007669"/>
    <property type="project" value="UniProtKB-SubCell"/>
</dbReference>
<feature type="domain" description="TrmE-type G" evidence="8">
    <location>
        <begin position="213"/>
        <end position="350"/>
    </location>
</feature>
<evidence type="ECO:0000256" key="2">
    <source>
        <dbReference type="ARBA" id="ARBA00022694"/>
    </source>
</evidence>
<dbReference type="OrthoDB" id="9805918at2"/>
<keyword evidence="4 7" id="KW-0378">Hydrolase</keyword>
<dbReference type="NCBIfam" id="NF003661">
    <property type="entry name" value="PRK05291.1-3"/>
    <property type="match status" value="1"/>
</dbReference>
<evidence type="ECO:0000313" key="10">
    <source>
        <dbReference type="Proteomes" id="UP000245680"/>
    </source>
</evidence>
<evidence type="ECO:0000313" key="9">
    <source>
        <dbReference type="EMBL" id="PWR02886.1"/>
    </source>
</evidence>
<dbReference type="RefSeq" id="WP_109811546.1">
    <property type="nucleotide sequence ID" value="NZ_QGKU01000032.1"/>
</dbReference>
<dbReference type="Gene3D" id="3.30.1360.120">
    <property type="entry name" value="Probable tRNA modification gtpase trme, domain 1"/>
    <property type="match status" value="1"/>
</dbReference>
<name>A0A2V2LI94_9RHOB</name>
<keyword evidence="10" id="KW-1185">Reference proteome</keyword>
<dbReference type="GO" id="GO:0003924">
    <property type="term" value="F:GTPase activity"/>
    <property type="evidence" value="ECO:0007669"/>
    <property type="project" value="UniProtKB-UniRule"/>
</dbReference>
<dbReference type="InterPro" id="IPR004520">
    <property type="entry name" value="GTPase_MnmE"/>
</dbReference>
<keyword evidence="7" id="KW-0479">Metal-binding</keyword>
<dbReference type="AlphaFoldDB" id="A0A2V2LI94"/>
<dbReference type="Pfam" id="PF10396">
    <property type="entry name" value="TrmE_N"/>
    <property type="match status" value="1"/>
</dbReference>
<dbReference type="PROSITE" id="PS51709">
    <property type="entry name" value="G_TRME"/>
    <property type="match status" value="1"/>
</dbReference>
<dbReference type="PANTHER" id="PTHR42714:SF2">
    <property type="entry name" value="TRNA MODIFICATION GTPASE GTPBP3, MITOCHONDRIAL"/>
    <property type="match status" value="1"/>
</dbReference>
<dbReference type="InterPro" id="IPR027266">
    <property type="entry name" value="TrmE/GcvT-like"/>
</dbReference>
<protein>
    <recommendedName>
        <fullName evidence="7">tRNA modification GTPase MnmE</fullName>
        <ecNumber evidence="7">3.6.-.-</ecNumber>
    </recommendedName>
</protein>
<feature type="binding site" evidence="7">
    <location>
        <position position="242"/>
    </location>
    <ligand>
        <name>K(+)</name>
        <dbReference type="ChEBI" id="CHEBI:29103"/>
    </ligand>
</feature>
<evidence type="ECO:0000256" key="4">
    <source>
        <dbReference type="ARBA" id="ARBA00022801"/>
    </source>
</evidence>
<organism evidence="9 10">
    <name type="scientific">Meridianimarinicoccus roseus</name>
    <dbReference type="NCBI Taxonomy" id="2072018"/>
    <lineage>
        <taxon>Bacteria</taxon>
        <taxon>Pseudomonadati</taxon>
        <taxon>Pseudomonadota</taxon>
        <taxon>Alphaproteobacteria</taxon>
        <taxon>Rhodobacterales</taxon>
        <taxon>Paracoccaceae</taxon>
        <taxon>Meridianimarinicoccus</taxon>
    </lineage>
</organism>
<comment type="cofactor">
    <cofactor evidence="7">
        <name>K(+)</name>
        <dbReference type="ChEBI" id="CHEBI:29103"/>
    </cofactor>
    <text evidence="7">Binds 1 potassium ion per subunit.</text>
</comment>
<dbReference type="GO" id="GO:0005525">
    <property type="term" value="F:GTP binding"/>
    <property type="evidence" value="ECO:0007669"/>
    <property type="project" value="UniProtKB-UniRule"/>
</dbReference>
<dbReference type="GO" id="GO:0002098">
    <property type="term" value="P:tRNA wobble uridine modification"/>
    <property type="evidence" value="ECO:0007669"/>
    <property type="project" value="TreeGrafter"/>
</dbReference>
<gene>
    <name evidence="7" type="primary">mnmE</name>
    <name evidence="7" type="synonym">trmE</name>
    <name evidence="9" type="ORF">DKT77_09955</name>
</gene>
<dbReference type="Gene3D" id="1.20.120.430">
    <property type="entry name" value="tRNA modification GTPase MnmE domain 2"/>
    <property type="match status" value="1"/>
</dbReference>
<dbReference type="CDD" id="cd14858">
    <property type="entry name" value="TrmE_N"/>
    <property type="match status" value="1"/>
</dbReference>
<feature type="binding site" evidence="7">
    <location>
        <position position="248"/>
    </location>
    <ligand>
        <name>Mg(2+)</name>
        <dbReference type="ChEBI" id="CHEBI:18420"/>
    </ligand>
</feature>
<evidence type="ECO:0000256" key="7">
    <source>
        <dbReference type="HAMAP-Rule" id="MF_00379"/>
    </source>
</evidence>
<feature type="binding site" evidence="7">
    <location>
        <position position="244"/>
    </location>
    <ligand>
        <name>K(+)</name>
        <dbReference type="ChEBI" id="CHEBI:29103"/>
    </ligand>
</feature>
<dbReference type="InterPro" id="IPR025867">
    <property type="entry name" value="MnmE_helical"/>
</dbReference>
<keyword evidence="7" id="KW-0963">Cytoplasm</keyword>
<proteinExistence type="inferred from homology"/>
<keyword evidence="5 7" id="KW-0630">Potassium</keyword>
<dbReference type="GO" id="GO:0046872">
    <property type="term" value="F:metal ion binding"/>
    <property type="evidence" value="ECO:0007669"/>
    <property type="project" value="UniProtKB-KW"/>
</dbReference>
<dbReference type="InterPro" id="IPR018948">
    <property type="entry name" value="GTP-bd_TrmE_N"/>
</dbReference>
<dbReference type="FunFam" id="3.30.1360.120:FF:000007">
    <property type="entry name" value="tRNA modification GTPase GTPBP3, mitochondrial"/>
    <property type="match status" value="1"/>
</dbReference>
<keyword evidence="7" id="KW-0460">Magnesium</keyword>
<dbReference type="GO" id="GO:0030488">
    <property type="term" value="P:tRNA methylation"/>
    <property type="evidence" value="ECO:0007669"/>
    <property type="project" value="TreeGrafter"/>
</dbReference>
<dbReference type="Pfam" id="PF12631">
    <property type="entry name" value="MnmE_helical"/>
    <property type="match status" value="1"/>
</dbReference>
<dbReference type="InterPro" id="IPR031168">
    <property type="entry name" value="G_TrmE"/>
</dbReference>
<dbReference type="PANTHER" id="PTHR42714">
    <property type="entry name" value="TRNA MODIFICATION GTPASE GTPBP3"/>
    <property type="match status" value="1"/>
</dbReference>
<dbReference type="SUPFAM" id="SSF52540">
    <property type="entry name" value="P-loop containing nucleoside triphosphate hydrolases"/>
    <property type="match status" value="1"/>
</dbReference>
<dbReference type="Gene3D" id="3.40.50.300">
    <property type="entry name" value="P-loop containing nucleotide triphosphate hydrolases"/>
    <property type="match status" value="1"/>
</dbReference>
<dbReference type="NCBIfam" id="TIGR00231">
    <property type="entry name" value="small_GTP"/>
    <property type="match status" value="1"/>
</dbReference>
<dbReference type="EC" id="3.6.-.-" evidence="7"/>
<feature type="binding site" evidence="7">
    <location>
        <position position="227"/>
    </location>
    <ligand>
        <name>Mg(2+)</name>
        <dbReference type="ChEBI" id="CHEBI:18420"/>
    </ligand>
</feature>
<feature type="binding site" evidence="7">
    <location>
        <begin position="267"/>
        <end position="270"/>
    </location>
    <ligand>
        <name>GTP</name>
        <dbReference type="ChEBI" id="CHEBI:37565"/>
    </ligand>
</feature>
<feature type="binding site" evidence="7">
    <location>
        <begin position="242"/>
        <end position="248"/>
    </location>
    <ligand>
        <name>GTP</name>
        <dbReference type="ChEBI" id="CHEBI:37565"/>
    </ligand>
</feature>
<keyword evidence="6 7" id="KW-0342">GTP-binding</keyword>
<accession>A0A2V2LI94</accession>